<dbReference type="Proteomes" id="UP000290900">
    <property type="component" value="Unassembled WGS sequence"/>
</dbReference>
<keyword evidence="7" id="KW-1185">Reference proteome</keyword>
<proteinExistence type="predicted"/>
<feature type="transmembrane region" description="Helical" evidence="5">
    <location>
        <begin position="235"/>
        <end position="257"/>
    </location>
</feature>
<keyword evidence="3 5" id="KW-1133">Transmembrane helix</keyword>
<evidence type="ECO:0000256" key="3">
    <source>
        <dbReference type="ARBA" id="ARBA00022989"/>
    </source>
</evidence>
<dbReference type="SUPFAM" id="SSF103473">
    <property type="entry name" value="MFS general substrate transporter"/>
    <property type="match status" value="1"/>
</dbReference>
<name>A0A448YTB7_BRENA</name>
<evidence type="ECO:0000256" key="5">
    <source>
        <dbReference type="SAM" id="Phobius"/>
    </source>
</evidence>
<dbReference type="InterPro" id="IPR036259">
    <property type="entry name" value="MFS_trans_sf"/>
</dbReference>
<dbReference type="FunCoup" id="A0A448YTB7">
    <property type="interactions" value="102"/>
</dbReference>
<feature type="transmembrane region" description="Helical" evidence="5">
    <location>
        <begin position="461"/>
        <end position="484"/>
    </location>
</feature>
<evidence type="ECO:0000256" key="4">
    <source>
        <dbReference type="ARBA" id="ARBA00023136"/>
    </source>
</evidence>
<dbReference type="InterPro" id="IPR011701">
    <property type="entry name" value="MFS"/>
</dbReference>
<feature type="transmembrane region" description="Helical" evidence="5">
    <location>
        <begin position="419"/>
        <end position="440"/>
    </location>
</feature>
<dbReference type="GO" id="GO:0022857">
    <property type="term" value="F:transmembrane transporter activity"/>
    <property type="evidence" value="ECO:0007669"/>
    <property type="project" value="InterPro"/>
</dbReference>
<dbReference type="Pfam" id="PF07690">
    <property type="entry name" value="MFS_1"/>
    <property type="match status" value="1"/>
</dbReference>
<reference evidence="6 7" key="1">
    <citation type="submission" date="2018-12" db="EMBL/GenBank/DDBJ databases">
        <authorList>
            <person name="Tiukova I."/>
            <person name="Dainat J."/>
        </authorList>
    </citation>
    <scope>NUCLEOTIDE SEQUENCE [LARGE SCALE GENOMIC DNA]</scope>
</reference>
<keyword evidence="4 5" id="KW-0472">Membrane</keyword>
<dbReference type="Gene3D" id="1.20.1250.20">
    <property type="entry name" value="MFS general substrate transporter like domains"/>
    <property type="match status" value="1"/>
</dbReference>
<accession>A0A448YTB7</accession>
<organism evidence="6 7">
    <name type="scientific">Brettanomyces naardenensis</name>
    <name type="common">Yeast</name>
    <dbReference type="NCBI Taxonomy" id="13370"/>
    <lineage>
        <taxon>Eukaryota</taxon>
        <taxon>Fungi</taxon>
        <taxon>Dikarya</taxon>
        <taxon>Ascomycota</taxon>
        <taxon>Saccharomycotina</taxon>
        <taxon>Pichiomycetes</taxon>
        <taxon>Pichiales</taxon>
        <taxon>Pichiaceae</taxon>
        <taxon>Brettanomyces</taxon>
    </lineage>
</organism>
<dbReference type="PANTHER" id="PTHR23507:SF1">
    <property type="entry name" value="FI18259P1-RELATED"/>
    <property type="match status" value="1"/>
</dbReference>
<dbReference type="AlphaFoldDB" id="A0A448YTB7"/>
<dbReference type="OrthoDB" id="3026777at2759"/>
<evidence type="ECO:0000256" key="2">
    <source>
        <dbReference type="ARBA" id="ARBA00022692"/>
    </source>
</evidence>
<gene>
    <name evidence="6" type="ORF">BRENAR_LOCUS4876</name>
</gene>
<evidence type="ECO:0000313" key="7">
    <source>
        <dbReference type="Proteomes" id="UP000290900"/>
    </source>
</evidence>
<feature type="transmembrane region" description="Helical" evidence="5">
    <location>
        <begin position="386"/>
        <end position="413"/>
    </location>
</feature>
<sequence>MSDNTPRPLSPFYGAVLDDNVLGQAAILSMGDESGAEADEENDVNVDDIDLDVDEDADADVDESSVGLFQPTKDEPSIRDSIVRVLSRNSLDGVDSSGAVSDGEMLRRARNHNRSLSWHRRPAMPMICAAIFLFFFSSGFSLASELQLILEGVCYRYNSGKQDPYSCNSPVVQRLNAQVQKWISLTAVISILVSGKIGKLSDIHGRRPVLLFTFLCNLASRAFLLLVLTPQYFSGGLLLLAAAIESFGGSTFVLIGIANSYVVDVVDDTHRMQAMGQLVAYMNFGMGLGPLCSSIINLSPRHTLEVSVILRILTVLLCAFFLPESRPAKLRTKARRLSSERRSDSTGVSRYFGLDPLLDSFKSLKLLWVTRYDNEGTLDRSARINVLLLVFINVIIMGSSIGFALSTMLYATFAFDWEAGMISLFLGIIMLLRAMVLLFFNPWFFDKLHHVVEKRSDRLDYIDLVYLVISLFSEMCVQLVGVVAGTTQAFLLIAPFEAFASLGSPTLHSSLVKYSPSSGRNGEFFGALALITNMVTLLAPMAGLSIYSASLNFNPRMIFYVATGLFGIALGTTLFLRVK</sequence>
<feature type="transmembrane region" description="Helical" evidence="5">
    <location>
        <begin position="558"/>
        <end position="576"/>
    </location>
</feature>
<dbReference type="InParanoid" id="A0A448YTB7"/>
<dbReference type="GO" id="GO:0016020">
    <property type="term" value="C:membrane"/>
    <property type="evidence" value="ECO:0007669"/>
    <property type="project" value="UniProtKB-SubCell"/>
</dbReference>
<dbReference type="EMBL" id="CAACVR010000075">
    <property type="protein sequence ID" value="VEU24148.1"/>
    <property type="molecule type" value="Genomic_DNA"/>
</dbReference>
<evidence type="ECO:0000256" key="1">
    <source>
        <dbReference type="ARBA" id="ARBA00004141"/>
    </source>
</evidence>
<feature type="transmembrane region" description="Helical" evidence="5">
    <location>
        <begin position="304"/>
        <end position="323"/>
    </location>
</feature>
<feature type="transmembrane region" description="Helical" evidence="5">
    <location>
        <begin position="209"/>
        <end position="229"/>
    </location>
</feature>
<comment type="subcellular location">
    <subcellularLocation>
        <location evidence="1">Membrane</location>
        <topology evidence="1">Multi-pass membrane protein</topology>
    </subcellularLocation>
</comment>
<dbReference type="PANTHER" id="PTHR23507">
    <property type="entry name" value="ZGC:174356"/>
    <property type="match status" value="1"/>
</dbReference>
<feature type="transmembrane region" description="Helical" evidence="5">
    <location>
        <begin position="123"/>
        <end position="143"/>
    </location>
</feature>
<feature type="transmembrane region" description="Helical" evidence="5">
    <location>
        <begin position="524"/>
        <end position="546"/>
    </location>
</feature>
<evidence type="ECO:0000313" key="6">
    <source>
        <dbReference type="EMBL" id="VEU24148.1"/>
    </source>
</evidence>
<feature type="transmembrane region" description="Helical" evidence="5">
    <location>
        <begin position="278"/>
        <end position="298"/>
    </location>
</feature>
<feature type="transmembrane region" description="Helical" evidence="5">
    <location>
        <begin position="490"/>
        <end position="512"/>
    </location>
</feature>
<keyword evidence="2 5" id="KW-0812">Transmembrane</keyword>
<protein>
    <submittedName>
        <fullName evidence="6">DEKNAAC105464</fullName>
    </submittedName>
</protein>